<keyword evidence="7 8" id="KW-0472">Membrane</keyword>
<gene>
    <name evidence="10" type="ORF">HT134_37035</name>
</gene>
<accession>A0A7Y6MG41</accession>
<organism evidence="10 11">
    <name type="scientific">Nonomuraea rhodomycinica</name>
    <dbReference type="NCBI Taxonomy" id="1712872"/>
    <lineage>
        <taxon>Bacteria</taxon>
        <taxon>Bacillati</taxon>
        <taxon>Actinomycetota</taxon>
        <taxon>Actinomycetes</taxon>
        <taxon>Streptosporangiales</taxon>
        <taxon>Streptosporangiaceae</taxon>
        <taxon>Nonomuraea</taxon>
    </lineage>
</organism>
<dbReference type="GO" id="GO:0010041">
    <property type="term" value="P:response to iron(III) ion"/>
    <property type="evidence" value="ECO:0007669"/>
    <property type="project" value="TreeGrafter"/>
</dbReference>
<protein>
    <submittedName>
        <fullName evidence="10">Glycosyltransferase family 39 protein</fullName>
    </submittedName>
</protein>
<dbReference type="PANTHER" id="PTHR33908:SF3">
    <property type="entry name" value="UNDECAPRENYL PHOSPHATE-ALPHA-4-AMINO-4-DEOXY-L-ARABINOSE ARABINOSYL TRANSFERASE"/>
    <property type="match status" value="1"/>
</dbReference>
<comment type="caution">
    <text evidence="10">The sequence shown here is derived from an EMBL/GenBank/DDBJ whole genome shotgun (WGS) entry which is preliminary data.</text>
</comment>
<evidence type="ECO:0000313" key="10">
    <source>
        <dbReference type="EMBL" id="NUW45680.1"/>
    </source>
</evidence>
<feature type="transmembrane region" description="Helical" evidence="8">
    <location>
        <begin position="141"/>
        <end position="158"/>
    </location>
</feature>
<evidence type="ECO:0000256" key="2">
    <source>
        <dbReference type="ARBA" id="ARBA00022475"/>
    </source>
</evidence>
<dbReference type="EMBL" id="JABWGO010000012">
    <property type="protein sequence ID" value="NUW45680.1"/>
    <property type="molecule type" value="Genomic_DNA"/>
</dbReference>
<proteinExistence type="predicted"/>
<keyword evidence="6 8" id="KW-1133">Transmembrane helix</keyword>
<evidence type="ECO:0000256" key="4">
    <source>
        <dbReference type="ARBA" id="ARBA00022679"/>
    </source>
</evidence>
<feature type="transmembrane region" description="Helical" evidence="8">
    <location>
        <begin position="220"/>
        <end position="241"/>
    </location>
</feature>
<evidence type="ECO:0000256" key="3">
    <source>
        <dbReference type="ARBA" id="ARBA00022676"/>
    </source>
</evidence>
<feature type="transmembrane region" description="Helical" evidence="8">
    <location>
        <begin position="321"/>
        <end position="338"/>
    </location>
</feature>
<dbReference type="Proteomes" id="UP000546126">
    <property type="component" value="Unassembled WGS sequence"/>
</dbReference>
<keyword evidence="4 10" id="KW-0808">Transferase</keyword>
<name>A0A7Y6MG41_9ACTN</name>
<feature type="transmembrane region" description="Helical" evidence="8">
    <location>
        <begin position="262"/>
        <end position="285"/>
    </location>
</feature>
<evidence type="ECO:0000256" key="6">
    <source>
        <dbReference type="ARBA" id="ARBA00022989"/>
    </source>
</evidence>
<dbReference type="InterPro" id="IPR038731">
    <property type="entry name" value="RgtA/B/C-like"/>
</dbReference>
<dbReference type="GO" id="GO:0016763">
    <property type="term" value="F:pentosyltransferase activity"/>
    <property type="evidence" value="ECO:0007669"/>
    <property type="project" value="TreeGrafter"/>
</dbReference>
<feature type="transmembrane region" description="Helical" evidence="8">
    <location>
        <begin position="118"/>
        <end position="135"/>
    </location>
</feature>
<feature type="transmembrane region" description="Helical" evidence="8">
    <location>
        <begin position="167"/>
        <end position="192"/>
    </location>
</feature>
<keyword evidence="2" id="KW-1003">Cell membrane</keyword>
<evidence type="ECO:0000256" key="7">
    <source>
        <dbReference type="ARBA" id="ARBA00023136"/>
    </source>
</evidence>
<feature type="transmembrane region" description="Helical" evidence="8">
    <location>
        <begin position="291"/>
        <end position="314"/>
    </location>
</feature>
<feature type="transmembrane region" description="Helical" evidence="8">
    <location>
        <begin position="344"/>
        <end position="362"/>
    </location>
</feature>
<dbReference type="GO" id="GO:0009103">
    <property type="term" value="P:lipopolysaccharide biosynthetic process"/>
    <property type="evidence" value="ECO:0007669"/>
    <property type="project" value="UniProtKB-ARBA"/>
</dbReference>
<evidence type="ECO:0000256" key="5">
    <source>
        <dbReference type="ARBA" id="ARBA00022692"/>
    </source>
</evidence>
<evidence type="ECO:0000313" key="11">
    <source>
        <dbReference type="Proteomes" id="UP000546126"/>
    </source>
</evidence>
<dbReference type="GO" id="GO:0005886">
    <property type="term" value="C:plasma membrane"/>
    <property type="evidence" value="ECO:0007669"/>
    <property type="project" value="UniProtKB-SubCell"/>
</dbReference>
<feature type="domain" description="Glycosyltransferase RgtA/B/C/D-like" evidence="9">
    <location>
        <begin position="82"/>
        <end position="199"/>
    </location>
</feature>
<keyword evidence="3" id="KW-0328">Glycosyltransferase</keyword>
<evidence type="ECO:0000256" key="8">
    <source>
        <dbReference type="SAM" id="Phobius"/>
    </source>
</evidence>
<dbReference type="Pfam" id="PF13231">
    <property type="entry name" value="PMT_2"/>
    <property type="match status" value="1"/>
</dbReference>
<reference evidence="10 11" key="1">
    <citation type="submission" date="2020-06" db="EMBL/GenBank/DDBJ databases">
        <authorList>
            <person name="Chanama M."/>
        </authorList>
    </citation>
    <scope>NUCLEOTIDE SEQUENCE [LARGE SCALE GENOMIC DNA]</scope>
    <source>
        <strain evidence="10 11">TBRC6557</strain>
    </source>
</reference>
<dbReference type="AlphaFoldDB" id="A0A7Y6MG41"/>
<evidence type="ECO:0000256" key="1">
    <source>
        <dbReference type="ARBA" id="ARBA00004651"/>
    </source>
</evidence>
<keyword evidence="5 8" id="KW-0812">Transmembrane</keyword>
<comment type="subcellular location">
    <subcellularLocation>
        <location evidence="1">Cell membrane</location>
        <topology evidence="1">Multi-pass membrane protein</topology>
    </subcellularLocation>
</comment>
<feature type="transmembrane region" description="Helical" evidence="8">
    <location>
        <begin position="88"/>
        <end position="106"/>
    </location>
</feature>
<keyword evidence="11" id="KW-1185">Reference proteome</keyword>
<dbReference type="PANTHER" id="PTHR33908">
    <property type="entry name" value="MANNOSYLTRANSFERASE YKCB-RELATED"/>
    <property type="match status" value="1"/>
</dbReference>
<dbReference type="RefSeq" id="WP_175605123.1">
    <property type="nucleotide sequence ID" value="NZ_JABWGO010000012.1"/>
</dbReference>
<evidence type="ECO:0000259" key="9">
    <source>
        <dbReference type="Pfam" id="PF13231"/>
    </source>
</evidence>
<sequence length="500" mass="52904">MTAATLTPIAPPATRTRWWGAWAAGVAGGVAALSGSGSASLNGDELATISAASRSLAGLWELARHIDGHFLPYYLFMHLWTQFGTAELWLRLPSALAIGVAAGLLADLGRRLHSGRAGVTAAVLFAVLPSVSYYGAFARPYAFAAAAVVFSFWCLHRLTRATPRRGWVLYGVSVALVCSTHLFAVLTLPAHLPILLSTPRSDEPARGQEPSRHRELLTRALPALAAGCVPALVLGLVGYGERHAVSWIQERGPEVLLKFPKMATGAETAGVLVFAVALAGVALTWPRARAWSAALGAWLAGPPILLLTVSLLVTPLYVDRYLFVTSPALALLAALAVAAVRPPVAAVAAGCLLVGVAAVAGLDRHTELRTVNGRFEDFPGAVRRVAAREGDAIVFGQSSVRAGFDYYAPPGLADDVLRLSPAPEAGGFGFPERTDVAEALRDRRRVWVVWRGAKAAGDRLPRVKAVKEAGFEPVSSWHSAELPGLTVALYSRSAREAGRH</sequence>
<dbReference type="InterPro" id="IPR050297">
    <property type="entry name" value="LipidA_mod_glycosyltrf_83"/>
</dbReference>